<dbReference type="EMBL" id="JBEPLM010000009">
    <property type="protein sequence ID" value="MET3595075.1"/>
    <property type="molecule type" value="Genomic_DNA"/>
</dbReference>
<sequence>MNGHRTTESPSWSDSTRQVMKTPGDVAEMLRLTRAGGD</sequence>
<proteinExistence type="predicted"/>
<keyword evidence="3" id="KW-1185">Reference proteome</keyword>
<feature type="compositionally biased region" description="Polar residues" evidence="1">
    <location>
        <begin position="8"/>
        <end position="19"/>
    </location>
</feature>
<feature type="region of interest" description="Disordered" evidence="1">
    <location>
        <begin position="1"/>
        <end position="26"/>
    </location>
</feature>
<accession>A0ABV2HWU1</accession>
<organism evidence="2 3">
    <name type="scientific">Mesorhizobium shonense</name>
    <dbReference type="NCBI Taxonomy" id="1209948"/>
    <lineage>
        <taxon>Bacteria</taxon>
        <taxon>Pseudomonadati</taxon>
        <taxon>Pseudomonadota</taxon>
        <taxon>Alphaproteobacteria</taxon>
        <taxon>Hyphomicrobiales</taxon>
        <taxon>Phyllobacteriaceae</taxon>
        <taxon>Mesorhizobium</taxon>
    </lineage>
</organism>
<dbReference type="Proteomes" id="UP001549036">
    <property type="component" value="Unassembled WGS sequence"/>
</dbReference>
<comment type="caution">
    <text evidence="2">The sequence shown here is derived from an EMBL/GenBank/DDBJ whole genome shotgun (WGS) entry which is preliminary data.</text>
</comment>
<name>A0ABV2HWU1_9HYPH</name>
<evidence type="ECO:0000256" key="1">
    <source>
        <dbReference type="SAM" id="MobiDB-lite"/>
    </source>
</evidence>
<evidence type="ECO:0000313" key="3">
    <source>
        <dbReference type="Proteomes" id="UP001549036"/>
    </source>
</evidence>
<protein>
    <submittedName>
        <fullName evidence="2">Uncharacterized protein</fullName>
    </submittedName>
</protein>
<gene>
    <name evidence="2" type="ORF">ABID26_004487</name>
</gene>
<reference evidence="2 3" key="1">
    <citation type="submission" date="2024-06" db="EMBL/GenBank/DDBJ databases">
        <title>Genomic Encyclopedia of Type Strains, Phase IV (KMG-IV): sequencing the most valuable type-strain genomes for metagenomic binning, comparative biology and taxonomic classification.</title>
        <authorList>
            <person name="Goeker M."/>
        </authorList>
    </citation>
    <scope>NUCLEOTIDE SEQUENCE [LARGE SCALE GENOMIC DNA]</scope>
    <source>
        <strain evidence="2 3">DSM 29846</strain>
    </source>
</reference>
<evidence type="ECO:0000313" key="2">
    <source>
        <dbReference type="EMBL" id="MET3595075.1"/>
    </source>
</evidence>